<keyword evidence="8" id="KW-0677">Repeat</keyword>
<evidence type="ECO:0000256" key="3">
    <source>
        <dbReference type="ARBA" id="ARBA00004613"/>
    </source>
</evidence>
<dbReference type="GO" id="GO:0005507">
    <property type="term" value="F:copper ion binding"/>
    <property type="evidence" value="ECO:0007669"/>
    <property type="project" value="InterPro"/>
</dbReference>
<evidence type="ECO:0000259" key="17">
    <source>
        <dbReference type="Pfam" id="PF07732"/>
    </source>
</evidence>
<dbReference type="InterPro" id="IPR011707">
    <property type="entry name" value="Cu-oxidase-like_N"/>
</dbReference>
<evidence type="ECO:0000259" key="15">
    <source>
        <dbReference type="Pfam" id="PF00394"/>
    </source>
</evidence>
<dbReference type="EC" id="1.10.3.2" evidence="5"/>
<dbReference type="CDD" id="cd13856">
    <property type="entry name" value="CuRO_1_Tv-LCC_like"/>
    <property type="match status" value="1"/>
</dbReference>
<dbReference type="Pfam" id="PF07732">
    <property type="entry name" value="Cu-oxidase_3"/>
    <property type="match status" value="1"/>
</dbReference>
<dbReference type="AlphaFoldDB" id="A0A1M2VJA1"/>
<evidence type="ECO:0000256" key="2">
    <source>
        <dbReference type="ARBA" id="ARBA00001935"/>
    </source>
</evidence>
<feature type="domain" description="Plastocyanin-like" evidence="16">
    <location>
        <begin position="369"/>
        <end position="498"/>
    </location>
</feature>
<dbReference type="PANTHER" id="PTHR11709">
    <property type="entry name" value="MULTI-COPPER OXIDASE"/>
    <property type="match status" value="1"/>
</dbReference>
<evidence type="ECO:0000256" key="8">
    <source>
        <dbReference type="ARBA" id="ARBA00022737"/>
    </source>
</evidence>
<organism evidence="18 19">
    <name type="scientific">Trametes pubescens</name>
    <name type="common">White-rot fungus</name>
    <dbReference type="NCBI Taxonomy" id="154538"/>
    <lineage>
        <taxon>Eukaryota</taxon>
        <taxon>Fungi</taxon>
        <taxon>Dikarya</taxon>
        <taxon>Basidiomycota</taxon>
        <taxon>Agaricomycotina</taxon>
        <taxon>Agaricomycetes</taxon>
        <taxon>Polyporales</taxon>
        <taxon>Polyporaceae</taxon>
        <taxon>Trametes</taxon>
    </lineage>
</organism>
<keyword evidence="13" id="KW-0439">Lignin degradation</keyword>
<feature type="signal peptide" evidence="14">
    <location>
        <begin position="1"/>
        <end position="22"/>
    </location>
</feature>
<dbReference type="Proteomes" id="UP000184267">
    <property type="component" value="Unassembled WGS sequence"/>
</dbReference>
<keyword evidence="10" id="KW-0186">Copper</keyword>
<reference evidence="18 19" key="1">
    <citation type="submission" date="2016-10" db="EMBL/GenBank/DDBJ databases">
        <title>Genome sequence of the basidiomycete white-rot fungus Trametes pubescens.</title>
        <authorList>
            <person name="Makela M.R."/>
            <person name="Granchi Z."/>
            <person name="Peng M."/>
            <person name="De Vries R.P."/>
            <person name="Grigoriev I."/>
            <person name="Riley R."/>
            <person name="Hilden K."/>
        </authorList>
    </citation>
    <scope>NUCLEOTIDE SEQUENCE [LARGE SCALE GENOMIC DNA]</scope>
    <source>
        <strain evidence="18 19">FBCC735</strain>
    </source>
</reference>
<comment type="cofactor">
    <cofactor evidence="2">
        <name>Cu cation</name>
        <dbReference type="ChEBI" id="CHEBI:23378"/>
    </cofactor>
</comment>
<keyword evidence="6" id="KW-0964">Secreted</keyword>
<evidence type="ECO:0000256" key="4">
    <source>
        <dbReference type="ARBA" id="ARBA00010609"/>
    </source>
</evidence>
<dbReference type="OMA" id="FTQTIMF"/>
<evidence type="ECO:0000256" key="10">
    <source>
        <dbReference type="ARBA" id="ARBA00023008"/>
    </source>
</evidence>
<evidence type="ECO:0000256" key="9">
    <source>
        <dbReference type="ARBA" id="ARBA00023002"/>
    </source>
</evidence>
<evidence type="ECO:0000259" key="16">
    <source>
        <dbReference type="Pfam" id="PF07731"/>
    </source>
</evidence>
<dbReference type="EMBL" id="MNAD01001146">
    <property type="protein sequence ID" value="OJT07652.1"/>
    <property type="molecule type" value="Genomic_DNA"/>
</dbReference>
<evidence type="ECO:0000256" key="5">
    <source>
        <dbReference type="ARBA" id="ARBA00012297"/>
    </source>
</evidence>
<keyword evidence="12" id="KW-0325">Glycoprotein</keyword>
<evidence type="ECO:0000256" key="13">
    <source>
        <dbReference type="ARBA" id="ARBA00023185"/>
    </source>
</evidence>
<dbReference type="PANTHER" id="PTHR11709:SF511">
    <property type="entry name" value="LACCASE"/>
    <property type="match status" value="1"/>
</dbReference>
<dbReference type="FunFam" id="2.60.40.420:FF:000045">
    <property type="entry name" value="Laccase 2"/>
    <property type="match status" value="1"/>
</dbReference>
<evidence type="ECO:0000313" key="18">
    <source>
        <dbReference type="EMBL" id="OJT07652.1"/>
    </source>
</evidence>
<dbReference type="GO" id="GO:0046274">
    <property type="term" value="P:lignin catabolic process"/>
    <property type="evidence" value="ECO:0007669"/>
    <property type="project" value="UniProtKB-KW"/>
</dbReference>
<keyword evidence="14" id="KW-0732">Signal</keyword>
<dbReference type="InterPro" id="IPR045087">
    <property type="entry name" value="Cu-oxidase_fam"/>
</dbReference>
<comment type="caution">
    <text evidence="18">The sequence shown here is derived from an EMBL/GenBank/DDBJ whole genome shotgun (WGS) entry which is preliminary data.</text>
</comment>
<dbReference type="Gene3D" id="2.60.40.420">
    <property type="entry name" value="Cupredoxins - blue copper proteins"/>
    <property type="match status" value="3"/>
</dbReference>
<keyword evidence="19" id="KW-1185">Reference proteome</keyword>
<dbReference type="GO" id="GO:0052716">
    <property type="term" value="F:hydroquinone:oxygen oxidoreductase activity"/>
    <property type="evidence" value="ECO:0007669"/>
    <property type="project" value="UniProtKB-EC"/>
</dbReference>
<comment type="catalytic activity">
    <reaction evidence="1">
        <text>4 hydroquinone + O2 = 4 benzosemiquinone + 2 H2O</text>
        <dbReference type="Rhea" id="RHEA:11276"/>
        <dbReference type="ChEBI" id="CHEBI:15377"/>
        <dbReference type="ChEBI" id="CHEBI:15379"/>
        <dbReference type="ChEBI" id="CHEBI:17594"/>
        <dbReference type="ChEBI" id="CHEBI:17977"/>
        <dbReference type="EC" id="1.10.3.2"/>
    </reaction>
</comment>
<sequence length="655" mass="70572">MGKFHSFVNLALSLSLSGRVFGAIGPVTDLTISNADVTPDGITRAAVLANSVFPGPLITGNKGDEFQINVIDNLTNETMLKSTTIHWHGIFQAGTNWADGAAFVNQCPIATGNSFLYDFTVPDQAGTFWYHSHLSTQYCDGLRGPLVVYDPDDPNASLYDVDDDTTVITLADWYHTAAKLGPAFPVGPDSVLINGLGRFSGDGGGATNLTVITVTQGKRYRFRLVSISCDPNFTFSIDGHNMTIIEVDGVNHESLDVDSIQIFAGQRYSFILNANQTIDNYWIRAIPNVGTTDTTGGVNSAILRYDTAEEIEPTTNATTSVIPLAETDLVPLDNPAAPGDPQVGGVDLAMSLDFSFNGSNFFINNETFVPPTVPVLLQILSGAQDAASLLPNGSVYALPANSTIEISFPIITTDGALNAPGAPHPFHLHGHTFSVVRSAGSSTFNYANPVRRDTVSTGNSGDNVTIRFTTDNPGPWFLHCHIDFHLEAGFAIVFAEDTADTASVNPVPTFRARSRTAQRPFSVAAVPGTSRSEYGIGPVTTPLDALLVRQWFAPAGFHLLPSSVPSTLAKGRLCYRRGDTADYGAVVVLWYSDLDVADHNLVDLKLFQRPKVSRTESAVAKTVCPLGCYVKRDRERKRLLPDSTHHAPALRRHST</sequence>
<keyword evidence="11" id="KW-1015">Disulfide bond</keyword>
<dbReference type="Pfam" id="PF00394">
    <property type="entry name" value="Cu-oxidase"/>
    <property type="match status" value="1"/>
</dbReference>
<dbReference type="SUPFAM" id="SSF49503">
    <property type="entry name" value="Cupredoxins"/>
    <property type="match status" value="3"/>
</dbReference>
<keyword evidence="9" id="KW-0560">Oxidoreductase</keyword>
<dbReference type="InterPro" id="IPR001117">
    <property type="entry name" value="Cu-oxidase_2nd"/>
</dbReference>
<dbReference type="OrthoDB" id="2121828at2759"/>
<evidence type="ECO:0000256" key="6">
    <source>
        <dbReference type="ARBA" id="ARBA00022525"/>
    </source>
</evidence>
<feature type="domain" description="Plastocyanin-like" evidence="17">
    <location>
        <begin position="32"/>
        <end position="152"/>
    </location>
</feature>
<name>A0A1M2VJA1_TRAPU</name>
<evidence type="ECO:0000256" key="7">
    <source>
        <dbReference type="ARBA" id="ARBA00022723"/>
    </source>
</evidence>
<dbReference type="GO" id="GO:0005576">
    <property type="term" value="C:extracellular region"/>
    <property type="evidence" value="ECO:0007669"/>
    <property type="project" value="UniProtKB-SubCell"/>
</dbReference>
<gene>
    <name evidence="18" type="ORF">TRAPUB_1477</name>
</gene>
<dbReference type="InterPro" id="IPR033138">
    <property type="entry name" value="Cu_oxidase_CS"/>
</dbReference>
<feature type="domain" description="Plastocyanin-like" evidence="15">
    <location>
        <begin position="165"/>
        <end position="307"/>
    </location>
</feature>
<dbReference type="FunFam" id="2.60.40.420:FF:000125">
    <property type="entry name" value="Laccase 2"/>
    <property type="match status" value="1"/>
</dbReference>
<keyword evidence="7" id="KW-0479">Metal-binding</keyword>
<evidence type="ECO:0000313" key="19">
    <source>
        <dbReference type="Proteomes" id="UP000184267"/>
    </source>
</evidence>
<dbReference type="CDD" id="cd13903">
    <property type="entry name" value="CuRO_3_Tv-LCC_like"/>
    <property type="match status" value="1"/>
</dbReference>
<evidence type="ECO:0000256" key="14">
    <source>
        <dbReference type="SAM" id="SignalP"/>
    </source>
</evidence>
<comment type="similarity">
    <text evidence="4">Belongs to the multicopper oxidase family.</text>
</comment>
<proteinExistence type="inferred from homology"/>
<dbReference type="PROSITE" id="PS00079">
    <property type="entry name" value="MULTICOPPER_OXIDASE1"/>
    <property type="match status" value="1"/>
</dbReference>
<feature type="chain" id="PRO_5012860737" description="laccase" evidence="14">
    <location>
        <begin position="23"/>
        <end position="655"/>
    </location>
</feature>
<dbReference type="InterPro" id="IPR008972">
    <property type="entry name" value="Cupredoxin"/>
</dbReference>
<comment type="subcellular location">
    <subcellularLocation>
        <location evidence="3">Secreted</location>
    </subcellularLocation>
</comment>
<dbReference type="InterPro" id="IPR011706">
    <property type="entry name" value="Cu-oxidase_C"/>
</dbReference>
<evidence type="ECO:0000256" key="1">
    <source>
        <dbReference type="ARBA" id="ARBA00000349"/>
    </source>
</evidence>
<evidence type="ECO:0000256" key="11">
    <source>
        <dbReference type="ARBA" id="ARBA00023157"/>
    </source>
</evidence>
<dbReference type="Pfam" id="PF07731">
    <property type="entry name" value="Cu-oxidase_2"/>
    <property type="match status" value="1"/>
</dbReference>
<protein>
    <recommendedName>
        <fullName evidence="5">laccase</fullName>
        <ecNumber evidence="5">1.10.3.2</ecNumber>
    </recommendedName>
</protein>
<accession>A0A1M2VJA1</accession>
<evidence type="ECO:0000256" key="12">
    <source>
        <dbReference type="ARBA" id="ARBA00023180"/>
    </source>
</evidence>
<dbReference type="STRING" id="154538.A0A1M2VJA1"/>
<dbReference type="FunFam" id="2.60.40.420:FF:000112">
    <property type="entry name" value="Laccase B"/>
    <property type="match status" value="1"/>
</dbReference>